<name>A0A1B9GW61_9TREE</name>
<dbReference type="EMBL" id="KI669499">
    <property type="protein sequence ID" value="OCF35270.1"/>
    <property type="molecule type" value="Genomic_DNA"/>
</dbReference>
<dbReference type="Proteomes" id="UP000092666">
    <property type="component" value="Unassembled WGS sequence"/>
</dbReference>
<protein>
    <recommendedName>
        <fullName evidence="3">F-box domain-containing protein</fullName>
    </recommendedName>
</protein>
<keyword evidence="2" id="KW-1185">Reference proteome</keyword>
<sequence length="465" mass="52104">MSAQRSRTSTGLPTTKAQHRTSVKKVIKKVTDGSLQVLIPGKPLPPLPDEIWLEIFKLVQALSAQDNVKLKITIRPAIGQTHPLTGLPVSYGAVIPNEMADTSCLVPLMQVSNRFHDLLSPIVYRHAKFSSPAKFFYAIDYTPAGNNRLTKIDKLRSVESIELVWPNSTRATASRRPYGISPIDHAVFGSCYRALESTLIGINILKRYRDLLELEAGIGANCNKQAQLLFPGLERIHFGLTTSQTSGRLHRGHEIGKVFMAELRRVASPRHVCQHTILPPYNYLANSQNCSADRKGAQPVTYTAPVGQWNRRYKIAVPVLVGSTTRLMIDPRTIQQFVHTRIPFLAPNEQALAIHKFMRWFRKTLARSVGQVLTNAGQNPGHKTGTRIVIYLPCVIDRLRRSLRLLRPEQPDPARLTEAQIMESLSQYLRGSNAWKERCRGVKVDVNLWSQAGECPGCGRFWATT</sequence>
<evidence type="ECO:0000313" key="1">
    <source>
        <dbReference type="EMBL" id="OCF35270.1"/>
    </source>
</evidence>
<accession>A0A1B9GW61</accession>
<reference evidence="1 2" key="1">
    <citation type="submission" date="2013-07" db="EMBL/GenBank/DDBJ databases">
        <title>The Genome Sequence of Cryptococcus heveanensis BCC8398.</title>
        <authorList>
            <consortium name="The Broad Institute Genome Sequencing Platform"/>
            <person name="Cuomo C."/>
            <person name="Litvintseva A."/>
            <person name="Chen Y."/>
            <person name="Heitman J."/>
            <person name="Sun S."/>
            <person name="Springer D."/>
            <person name="Dromer F."/>
            <person name="Young S.K."/>
            <person name="Zeng Q."/>
            <person name="Gargeya S."/>
            <person name="Fitzgerald M."/>
            <person name="Abouelleil A."/>
            <person name="Alvarado L."/>
            <person name="Berlin A.M."/>
            <person name="Chapman S.B."/>
            <person name="Dewar J."/>
            <person name="Goldberg J."/>
            <person name="Griggs A."/>
            <person name="Gujja S."/>
            <person name="Hansen M."/>
            <person name="Howarth C."/>
            <person name="Imamovic A."/>
            <person name="Larimer J."/>
            <person name="McCowan C."/>
            <person name="Murphy C."/>
            <person name="Pearson M."/>
            <person name="Priest M."/>
            <person name="Roberts A."/>
            <person name="Saif S."/>
            <person name="Shea T."/>
            <person name="Sykes S."/>
            <person name="Wortman J."/>
            <person name="Nusbaum C."/>
            <person name="Birren B."/>
        </authorList>
    </citation>
    <scope>NUCLEOTIDE SEQUENCE [LARGE SCALE GENOMIC DNA]</scope>
    <source>
        <strain evidence="1 2">BCC8398</strain>
    </source>
</reference>
<organism evidence="1 2">
    <name type="scientific">Kwoniella heveanensis BCC8398</name>
    <dbReference type="NCBI Taxonomy" id="1296120"/>
    <lineage>
        <taxon>Eukaryota</taxon>
        <taxon>Fungi</taxon>
        <taxon>Dikarya</taxon>
        <taxon>Basidiomycota</taxon>
        <taxon>Agaricomycotina</taxon>
        <taxon>Tremellomycetes</taxon>
        <taxon>Tremellales</taxon>
        <taxon>Cryptococcaceae</taxon>
        <taxon>Kwoniella</taxon>
    </lineage>
</organism>
<reference evidence="2" key="2">
    <citation type="submission" date="2013-12" db="EMBL/GenBank/DDBJ databases">
        <title>Evolution of pathogenesis and genome organization in the Tremellales.</title>
        <authorList>
            <person name="Cuomo C."/>
            <person name="Litvintseva A."/>
            <person name="Heitman J."/>
            <person name="Chen Y."/>
            <person name="Sun S."/>
            <person name="Springer D."/>
            <person name="Dromer F."/>
            <person name="Young S."/>
            <person name="Zeng Q."/>
            <person name="Chapman S."/>
            <person name="Gujja S."/>
            <person name="Saif S."/>
            <person name="Birren B."/>
        </authorList>
    </citation>
    <scope>NUCLEOTIDE SEQUENCE [LARGE SCALE GENOMIC DNA]</scope>
    <source>
        <strain evidence="2">BCC8398</strain>
    </source>
</reference>
<gene>
    <name evidence="1" type="ORF">I316_02816</name>
</gene>
<evidence type="ECO:0000313" key="2">
    <source>
        <dbReference type="Proteomes" id="UP000092666"/>
    </source>
</evidence>
<dbReference type="AlphaFoldDB" id="A0A1B9GW61"/>
<proteinExistence type="predicted"/>
<dbReference type="OrthoDB" id="10472928at2759"/>
<evidence type="ECO:0008006" key="3">
    <source>
        <dbReference type="Google" id="ProtNLM"/>
    </source>
</evidence>